<evidence type="ECO:0000256" key="15">
    <source>
        <dbReference type="PIRSR" id="PIRSR038928-2"/>
    </source>
</evidence>
<dbReference type="InterPro" id="IPR002226">
    <property type="entry name" value="Catalase_haem_BS"/>
</dbReference>
<evidence type="ECO:0000256" key="7">
    <source>
        <dbReference type="ARBA" id="ARBA00022617"/>
    </source>
</evidence>
<keyword evidence="11 15" id="KW-0408">Iron</keyword>
<keyword evidence="6" id="KW-0575">Peroxidase</keyword>
<feature type="binding site" description="axial binding residue" evidence="15">
    <location>
        <position position="337"/>
    </location>
    <ligand>
        <name>heme</name>
        <dbReference type="ChEBI" id="CHEBI:30413"/>
    </ligand>
    <ligandPart>
        <name>Fe</name>
        <dbReference type="ChEBI" id="CHEBI:18248"/>
    </ligandPart>
</feature>
<keyword evidence="9" id="KW-0574">Periplasm</keyword>
<organism evidence="18 19">
    <name type="scientific">Arsenicitalea aurantiaca</name>
    <dbReference type="NCBI Taxonomy" id="1783274"/>
    <lineage>
        <taxon>Bacteria</taxon>
        <taxon>Pseudomonadati</taxon>
        <taxon>Pseudomonadota</taxon>
        <taxon>Alphaproteobacteria</taxon>
        <taxon>Hyphomicrobiales</taxon>
        <taxon>Devosiaceae</taxon>
        <taxon>Arsenicitalea</taxon>
    </lineage>
</organism>
<dbReference type="PANTHER" id="PTHR11465">
    <property type="entry name" value="CATALASE"/>
    <property type="match status" value="1"/>
</dbReference>
<dbReference type="EMBL" id="RZNJ01000001">
    <property type="protein sequence ID" value="RUT35108.1"/>
    <property type="molecule type" value="Genomic_DNA"/>
</dbReference>
<evidence type="ECO:0000256" key="2">
    <source>
        <dbReference type="ARBA" id="ARBA00002974"/>
    </source>
</evidence>
<dbReference type="AlphaFoldDB" id="A0A433XM92"/>
<dbReference type="PROSITE" id="PS51402">
    <property type="entry name" value="CATALASE_3"/>
    <property type="match status" value="1"/>
</dbReference>
<protein>
    <recommendedName>
        <fullName evidence="5">catalase</fullName>
        <ecNumber evidence="5">1.11.1.6</ecNumber>
    </recommendedName>
</protein>
<keyword evidence="10" id="KW-0560">Oxidoreductase</keyword>
<dbReference type="InterPro" id="IPR024711">
    <property type="entry name" value="Catalase_clade1/3"/>
</dbReference>
<evidence type="ECO:0000259" key="17">
    <source>
        <dbReference type="SMART" id="SM01060"/>
    </source>
</evidence>
<dbReference type="GO" id="GO:0005737">
    <property type="term" value="C:cytoplasm"/>
    <property type="evidence" value="ECO:0007669"/>
    <property type="project" value="TreeGrafter"/>
</dbReference>
<dbReference type="InterPro" id="IPR018028">
    <property type="entry name" value="Catalase"/>
</dbReference>
<evidence type="ECO:0000256" key="1">
    <source>
        <dbReference type="ARBA" id="ARBA00001971"/>
    </source>
</evidence>
<proteinExistence type="inferred from homology"/>
<dbReference type="InterPro" id="IPR040333">
    <property type="entry name" value="Catalase_3"/>
</dbReference>
<keyword evidence="19" id="KW-1185">Reference proteome</keyword>
<evidence type="ECO:0000256" key="11">
    <source>
        <dbReference type="ARBA" id="ARBA00023004"/>
    </source>
</evidence>
<evidence type="ECO:0000313" key="19">
    <source>
        <dbReference type="Proteomes" id="UP000281547"/>
    </source>
</evidence>
<evidence type="ECO:0000256" key="8">
    <source>
        <dbReference type="ARBA" id="ARBA00022723"/>
    </source>
</evidence>
<dbReference type="Pfam" id="PF00199">
    <property type="entry name" value="Catalase"/>
    <property type="match status" value="1"/>
</dbReference>
<dbReference type="InterPro" id="IPR010582">
    <property type="entry name" value="Catalase_immune_responsive"/>
</dbReference>
<feature type="domain" description="Catalase core" evidence="17">
    <location>
        <begin position="8"/>
        <end position="392"/>
    </location>
</feature>
<comment type="subcellular location">
    <subcellularLocation>
        <location evidence="3">Periplasm</location>
    </subcellularLocation>
</comment>
<keyword evidence="8 15" id="KW-0479">Metal-binding</keyword>
<dbReference type="Pfam" id="PF06628">
    <property type="entry name" value="Catalase-rel"/>
    <property type="match status" value="1"/>
</dbReference>
<evidence type="ECO:0000256" key="4">
    <source>
        <dbReference type="ARBA" id="ARBA00005329"/>
    </source>
</evidence>
<evidence type="ECO:0000256" key="5">
    <source>
        <dbReference type="ARBA" id="ARBA00012314"/>
    </source>
</evidence>
<evidence type="ECO:0000256" key="10">
    <source>
        <dbReference type="ARBA" id="ARBA00023002"/>
    </source>
</evidence>
<dbReference type="OrthoDB" id="9761719at2"/>
<dbReference type="GO" id="GO:0042542">
    <property type="term" value="P:response to hydrogen peroxide"/>
    <property type="evidence" value="ECO:0007669"/>
    <property type="project" value="TreeGrafter"/>
</dbReference>
<dbReference type="PROSITE" id="PS00437">
    <property type="entry name" value="CATALASE_1"/>
    <property type="match status" value="1"/>
</dbReference>
<dbReference type="RefSeq" id="WP_127187228.1">
    <property type="nucleotide sequence ID" value="NZ_RZNJ01000001.1"/>
</dbReference>
<evidence type="ECO:0000256" key="16">
    <source>
        <dbReference type="SAM" id="MobiDB-lite"/>
    </source>
</evidence>
<evidence type="ECO:0000256" key="9">
    <source>
        <dbReference type="ARBA" id="ARBA00022764"/>
    </source>
</evidence>
<name>A0A433XM92_9HYPH</name>
<evidence type="ECO:0000256" key="13">
    <source>
        <dbReference type="ARBA" id="ARBA00049254"/>
    </source>
</evidence>
<dbReference type="InterPro" id="IPR011614">
    <property type="entry name" value="Catalase_core"/>
</dbReference>
<feature type="active site" evidence="14">
    <location>
        <position position="55"/>
    </location>
</feature>
<dbReference type="FunFam" id="2.40.180.10:FF:000001">
    <property type="entry name" value="Catalase"/>
    <property type="match status" value="1"/>
</dbReference>
<reference evidence="18 19" key="1">
    <citation type="journal article" date="2016" name="Int. J. Syst. Evol. Microbiol.">
        <title>Arsenicitalea aurantiaca gen. nov., sp. nov., a new member of the family Hyphomicrobiaceae, isolated from high-arsenic sediment.</title>
        <authorList>
            <person name="Mu Y."/>
            <person name="Zhou L."/>
            <person name="Zeng X.C."/>
            <person name="Liu L."/>
            <person name="Pan Y."/>
            <person name="Chen X."/>
            <person name="Wang J."/>
            <person name="Li S."/>
            <person name="Li W.J."/>
            <person name="Wang Y."/>
        </authorList>
    </citation>
    <scope>NUCLEOTIDE SEQUENCE [LARGE SCALE GENOMIC DNA]</scope>
    <source>
        <strain evidence="18 19">42-50</strain>
    </source>
</reference>
<dbReference type="EC" id="1.11.1.6" evidence="5"/>
<feature type="compositionally biased region" description="Polar residues" evidence="16">
    <location>
        <begin position="7"/>
        <end position="24"/>
    </location>
</feature>
<accession>A0A433XM92</accession>
<dbReference type="SMART" id="SM01060">
    <property type="entry name" value="Catalase"/>
    <property type="match status" value="1"/>
</dbReference>
<feature type="active site" evidence="14">
    <location>
        <position position="127"/>
    </location>
</feature>
<dbReference type="GO" id="GO:0046872">
    <property type="term" value="F:metal ion binding"/>
    <property type="evidence" value="ECO:0007669"/>
    <property type="project" value="UniProtKB-KW"/>
</dbReference>
<dbReference type="PANTHER" id="PTHR11465:SF61">
    <property type="entry name" value="CATALASE"/>
    <property type="match status" value="1"/>
</dbReference>
<evidence type="ECO:0000256" key="6">
    <source>
        <dbReference type="ARBA" id="ARBA00022559"/>
    </source>
</evidence>
<dbReference type="GO" id="GO:0004096">
    <property type="term" value="F:catalase activity"/>
    <property type="evidence" value="ECO:0007669"/>
    <property type="project" value="UniProtKB-EC"/>
</dbReference>
<dbReference type="GO" id="GO:0042744">
    <property type="term" value="P:hydrogen peroxide catabolic process"/>
    <property type="evidence" value="ECO:0007669"/>
    <property type="project" value="UniProtKB-KW"/>
</dbReference>
<comment type="cofactor">
    <cofactor evidence="1 15">
        <name>heme</name>
        <dbReference type="ChEBI" id="CHEBI:30413"/>
    </cofactor>
</comment>
<evidence type="ECO:0000256" key="12">
    <source>
        <dbReference type="ARBA" id="ARBA00023324"/>
    </source>
</evidence>
<evidence type="ECO:0000256" key="3">
    <source>
        <dbReference type="ARBA" id="ARBA00004418"/>
    </source>
</evidence>
<comment type="similarity">
    <text evidence="4">Belongs to the catalase family.</text>
</comment>
<dbReference type="GO" id="GO:0042597">
    <property type="term" value="C:periplasmic space"/>
    <property type="evidence" value="ECO:0007669"/>
    <property type="project" value="UniProtKB-SubCell"/>
</dbReference>
<gene>
    <name evidence="18" type="ORF">EMQ25_03915</name>
</gene>
<evidence type="ECO:0000313" key="18">
    <source>
        <dbReference type="EMBL" id="RUT35108.1"/>
    </source>
</evidence>
<evidence type="ECO:0000256" key="14">
    <source>
        <dbReference type="PIRSR" id="PIRSR038928-1"/>
    </source>
</evidence>
<keyword evidence="7 15" id="KW-0349">Heme</keyword>
<dbReference type="GO" id="GO:0020037">
    <property type="term" value="F:heme binding"/>
    <property type="evidence" value="ECO:0007669"/>
    <property type="project" value="InterPro"/>
</dbReference>
<dbReference type="SUPFAM" id="SSF56634">
    <property type="entry name" value="Heme-dependent catalase-like"/>
    <property type="match status" value="1"/>
</dbReference>
<dbReference type="PRINTS" id="PR00067">
    <property type="entry name" value="CATALASE"/>
</dbReference>
<comment type="caution">
    <text evidence="18">The sequence shown here is derived from an EMBL/GenBank/DDBJ whole genome shotgun (WGS) entry which is preliminary data.</text>
</comment>
<dbReference type="CDD" id="cd08156">
    <property type="entry name" value="catalase_clade_3"/>
    <property type="match status" value="1"/>
</dbReference>
<comment type="catalytic activity">
    <reaction evidence="13">
        <text>2 H2O2 = O2 + 2 H2O</text>
        <dbReference type="Rhea" id="RHEA:20309"/>
        <dbReference type="ChEBI" id="CHEBI:15377"/>
        <dbReference type="ChEBI" id="CHEBI:15379"/>
        <dbReference type="ChEBI" id="CHEBI:16240"/>
        <dbReference type="EC" id="1.11.1.6"/>
    </reaction>
</comment>
<feature type="region of interest" description="Disordered" evidence="16">
    <location>
        <begin position="478"/>
        <end position="498"/>
    </location>
</feature>
<dbReference type="Gene3D" id="2.40.180.10">
    <property type="entry name" value="Catalase core domain"/>
    <property type="match status" value="1"/>
</dbReference>
<sequence>MSDRPRMTTSAGAPVPDNQNSQTAGPRGPVLLQDYQLIEKLAHQNRERIPERVVHAKGWGAHGTLTITGDISRYTRAKALQPGARTPLIARFSTVAGELGAADAERDVRGFALKFYTDEGNWDLVGNNTPVFFVRDPLKFPDFIHTQKRHPRTNLRSKTAMWDFWSQSPESLHQITILFSDRGLPVAPMFMNGYGSHTFSLWNDQGERFWVKFHFKTMQGHKHYTNAEAEKIVGESRETYQEELFGTIERGEYPRWKMQVQIMPEADAEKTSYNPFDLTKVWPHAEYPPIDVGVLELDRNADNYFAEIEQVAFSPSNVVPGIGFSPDKMLQARVFSYADAHRYRLGTHYEALPVNAPKVPVHHYHKDGAMRFFPNNPNPDAYYEPNSFGGPVEDKSVQEPPLKISGDADRYNHREGNDDYGQPRALWELFDEGQKQRLYDNYAAAMEGVPDEIIERQLMHFGRIHPDYADGVRQARARLAGKAKDSISDGESSPAAAE</sequence>
<comment type="function">
    <text evidence="2">Decomposes hydrogen peroxide into water and oxygen; serves to protect cells from the toxic effects of hydrogen peroxide.</text>
</comment>
<dbReference type="PIRSF" id="PIRSF038928">
    <property type="entry name" value="Catalase_clade1-3"/>
    <property type="match status" value="1"/>
</dbReference>
<dbReference type="InterPro" id="IPR020835">
    <property type="entry name" value="Catalase_sf"/>
</dbReference>
<keyword evidence="12" id="KW-0376">Hydrogen peroxide</keyword>
<feature type="region of interest" description="Disordered" evidence="16">
    <location>
        <begin position="1"/>
        <end position="28"/>
    </location>
</feature>
<dbReference type="Proteomes" id="UP000281547">
    <property type="component" value="Unassembled WGS sequence"/>
</dbReference>